<feature type="coiled-coil region" evidence="1">
    <location>
        <begin position="104"/>
        <end position="155"/>
    </location>
</feature>
<organism evidence="2">
    <name type="scientific">marine sediment metagenome</name>
    <dbReference type="NCBI Taxonomy" id="412755"/>
    <lineage>
        <taxon>unclassified sequences</taxon>
        <taxon>metagenomes</taxon>
        <taxon>ecological metagenomes</taxon>
    </lineage>
</organism>
<evidence type="ECO:0000313" key="2">
    <source>
        <dbReference type="EMBL" id="GAH68922.1"/>
    </source>
</evidence>
<keyword evidence="1" id="KW-0175">Coiled coil</keyword>
<feature type="non-terminal residue" evidence="2">
    <location>
        <position position="261"/>
    </location>
</feature>
<sequence length="261" mass="29861">SVLQEYIDFHSIVEQKLTESLQYFSSDLAIPGIPEELSKDRVIKQASKLAKDSVGFAVKSVEETQQGILENHNKIEALLKKWLPQFEQKKKEYEGMLAKVGGDKKKLETVRRRLNAEKQKIQQELSKYTKQMEKLTQIRAKRDSLLDEFEEAHKKHFAVRKKMFDSLTLQSQGKLKLDISYAANRANFKKELWSLRSGSGIHRTDTDKVADNLMPRQFVDLVINNDVNTLSQKAGLAQLNAEKLIDTLNSKEDISEVLALS</sequence>
<accession>X1HHI0</accession>
<protein>
    <submittedName>
        <fullName evidence="2">Uncharacterized protein</fullName>
    </submittedName>
</protein>
<reference evidence="2" key="1">
    <citation type="journal article" date="2014" name="Front. Microbiol.">
        <title>High frequency of phylogenetically diverse reductive dehalogenase-homologous genes in deep subseafloor sedimentary metagenomes.</title>
        <authorList>
            <person name="Kawai M."/>
            <person name="Futagami T."/>
            <person name="Toyoda A."/>
            <person name="Takaki Y."/>
            <person name="Nishi S."/>
            <person name="Hori S."/>
            <person name="Arai W."/>
            <person name="Tsubouchi T."/>
            <person name="Morono Y."/>
            <person name="Uchiyama I."/>
            <person name="Ito T."/>
            <person name="Fujiyama A."/>
            <person name="Inagaki F."/>
            <person name="Takami H."/>
        </authorList>
    </citation>
    <scope>NUCLEOTIDE SEQUENCE</scope>
    <source>
        <strain evidence="2">Expedition CK06-06</strain>
    </source>
</reference>
<feature type="non-terminal residue" evidence="2">
    <location>
        <position position="1"/>
    </location>
</feature>
<comment type="caution">
    <text evidence="2">The sequence shown here is derived from an EMBL/GenBank/DDBJ whole genome shotgun (WGS) entry which is preliminary data.</text>
</comment>
<evidence type="ECO:0000256" key="1">
    <source>
        <dbReference type="SAM" id="Coils"/>
    </source>
</evidence>
<name>X1HHI0_9ZZZZ</name>
<dbReference type="EMBL" id="BARU01032251">
    <property type="protein sequence ID" value="GAH68922.1"/>
    <property type="molecule type" value="Genomic_DNA"/>
</dbReference>
<gene>
    <name evidence="2" type="ORF">S03H2_50887</name>
</gene>
<dbReference type="AlphaFoldDB" id="X1HHI0"/>
<proteinExistence type="predicted"/>